<feature type="transmembrane region" description="Helical" evidence="1">
    <location>
        <begin position="20"/>
        <end position="37"/>
    </location>
</feature>
<protein>
    <recommendedName>
        <fullName evidence="4">ABC transporter permease</fullName>
    </recommendedName>
</protein>
<dbReference type="HOGENOM" id="CLU_051674_2_0_11"/>
<evidence type="ECO:0000256" key="1">
    <source>
        <dbReference type="SAM" id="Phobius"/>
    </source>
</evidence>
<sequence length="254" mass="28277">MTFLNTLASEWTKLRTTRSFWWTTALFLFFSLGWAVMQGNFTPEVQAGIPTLRAPAIVLAVYSFGFTVLIIQAVMVVTTEYRYNLQSVTYLASPQRWVVALAKLVMYVVMAAVLTFLTVIVSYYLAKMLAPASAAELFHPFDDEQALRLMWVYPVAAVMLMTFAQGIALLLRQTTGAVALMLIWFMGVEALVGIIPRVGDKILPYLPMENLDAFINDEAVQNAPWGVGGSGLYFAAWAVVLWILGAIVLERRDA</sequence>
<name>M1NVK2_9CORY</name>
<gene>
    <name evidence="2" type="ORF">A605_12480</name>
</gene>
<keyword evidence="1" id="KW-0812">Transmembrane</keyword>
<dbReference type="STRING" id="1121362.A605_12480"/>
<dbReference type="PATRIC" id="fig|1121362.3.peg.2536"/>
<feature type="transmembrane region" description="Helical" evidence="1">
    <location>
        <begin position="98"/>
        <end position="126"/>
    </location>
</feature>
<dbReference type="Proteomes" id="UP000011723">
    <property type="component" value="Chromosome"/>
</dbReference>
<feature type="transmembrane region" description="Helical" evidence="1">
    <location>
        <begin position="231"/>
        <end position="249"/>
    </location>
</feature>
<feature type="transmembrane region" description="Helical" evidence="1">
    <location>
        <begin position="146"/>
        <end position="171"/>
    </location>
</feature>
<dbReference type="KEGG" id="chn:A605_12480"/>
<dbReference type="OrthoDB" id="4420358at2"/>
<dbReference type="AlphaFoldDB" id="M1NVK2"/>
<evidence type="ECO:0000313" key="2">
    <source>
        <dbReference type="EMBL" id="AGF73492.1"/>
    </source>
</evidence>
<keyword evidence="1" id="KW-0472">Membrane</keyword>
<feature type="transmembrane region" description="Helical" evidence="1">
    <location>
        <begin position="57"/>
        <end position="77"/>
    </location>
</feature>
<accession>M1NVK2</accession>
<feature type="transmembrane region" description="Helical" evidence="1">
    <location>
        <begin position="178"/>
        <end position="198"/>
    </location>
</feature>
<evidence type="ECO:0008006" key="4">
    <source>
        <dbReference type="Google" id="ProtNLM"/>
    </source>
</evidence>
<organism evidence="2 3">
    <name type="scientific">Corynebacterium halotolerans YIM 70093 = DSM 44683</name>
    <dbReference type="NCBI Taxonomy" id="1121362"/>
    <lineage>
        <taxon>Bacteria</taxon>
        <taxon>Bacillati</taxon>
        <taxon>Actinomycetota</taxon>
        <taxon>Actinomycetes</taxon>
        <taxon>Mycobacteriales</taxon>
        <taxon>Corynebacteriaceae</taxon>
        <taxon>Corynebacterium</taxon>
    </lineage>
</organism>
<dbReference type="RefSeq" id="WP_015401907.1">
    <property type="nucleotide sequence ID" value="NC_020302.1"/>
</dbReference>
<keyword evidence="1" id="KW-1133">Transmembrane helix</keyword>
<dbReference type="eggNOG" id="COG3087">
    <property type="taxonomic scope" value="Bacteria"/>
</dbReference>
<reference evidence="2 3" key="1">
    <citation type="journal article" date="2012" name="Stand. Genomic Sci.">
        <title>Genome sequence of the halotolerant bacterium Corynebacterium halotolerans type strain YIM 70093(T) (= DSM 44683(T)).</title>
        <authorList>
            <person name="Ruckert C."/>
            <person name="Albersmeier A."/>
            <person name="Al-Dilaimi A."/>
            <person name="Niehaus K."/>
            <person name="Szczepanowski R."/>
            <person name="Kalinowski J."/>
        </authorList>
    </citation>
    <scope>NUCLEOTIDE SEQUENCE [LARGE SCALE GENOMIC DNA]</scope>
    <source>
        <strain evidence="2">YIM 70093</strain>
    </source>
</reference>
<proteinExistence type="predicted"/>
<evidence type="ECO:0000313" key="3">
    <source>
        <dbReference type="Proteomes" id="UP000011723"/>
    </source>
</evidence>
<keyword evidence="3" id="KW-1185">Reference proteome</keyword>
<dbReference type="EMBL" id="CP003697">
    <property type="protein sequence ID" value="AGF73492.1"/>
    <property type="molecule type" value="Genomic_DNA"/>
</dbReference>